<dbReference type="PROSITE" id="PS51257">
    <property type="entry name" value="PROKAR_LIPOPROTEIN"/>
    <property type="match status" value="1"/>
</dbReference>
<keyword evidence="1" id="KW-0732">Signal</keyword>
<name>A0A0R0DHT6_9GAMM</name>
<organism evidence="2 3">
    <name type="scientific">Stenotrophomonas chelatiphaga</name>
    <dbReference type="NCBI Taxonomy" id="517011"/>
    <lineage>
        <taxon>Bacteria</taxon>
        <taxon>Pseudomonadati</taxon>
        <taxon>Pseudomonadota</taxon>
        <taxon>Gammaproteobacteria</taxon>
        <taxon>Lysobacterales</taxon>
        <taxon>Lysobacteraceae</taxon>
        <taxon>Stenotrophomonas</taxon>
    </lineage>
</organism>
<comment type="caution">
    <text evidence="2">The sequence shown here is derived from an EMBL/GenBank/DDBJ whole genome shotgun (WGS) entry which is preliminary data.</text>
</comment>
<protein>
    <submittedName>
        <fullName evidence="2">Fimbrial protein</fullName>
    </submittedName>
</protein>
<sequence>MRRPDRSLSLALVALCVIALSACNSGSKGVKLPKAQLAVAPTYVAQDDGRIRKLHQYQSQLTLAGSDFGSGNLASAEKRARAAQKLIPERPDALLLLAAIADRRGEGPRAGELLQRAVAQAPERGDVLNNYAAWMCQHGDAQASLGMFERAIAAPGYASPGVALSNAGACALRARQPVVAERYLRAALAQDPRDAQALDAMAQLSFDDGRYMEARAFSERRLAAAPPTRSVLQLASQIETRLGDQRAAERYQQRIRQEFPQDADLNSKG</sequence>
<dbReference type="Proteomes" id="UP000051386">
    <property type="component" value="Unassembled WGS sequence"/>
</dbReference>
<dbReference type="Gene3D" id="1.25.40.10">
    <property type="entry name" value="Tetratricopeptide repeat domain"/>
    <property type="match status" value="1"/>
</dbReference>
<dbReference type="InterPro" id="IPR011990">
    <property type="entry name" value="TPR-like_helical_dom_sf"/>
</dbReference>
<dbReference type="PATRIC" id="fig|517011.3.peg.795"/>
<proteinExistence type="predicted"/>
<evidence type="ECO:0000313" key="2">
    <source>
        <dbReference type="EMBL" id="KRG77630.1"/>
    </source>
</evidence>
<feature type="chain" id="PRO_5006395719" evidence="1">
    <location>
        <begin position="23"/>
        <end position="269"/>
    </location>
</feature>
<accession>A0A0R0DHT6</accession>
<evidence type="ECO:0000313" key="3">
    <source>
        <dbReference type="Proteomes" id="UP000051386"/>
    </source>
</evidence>
<feature type="signal peptide" evidence="1">
    <location>
        <begin position="1"/>
        <end position="22"/>
    </location>
</feature>
<dbReference type="SUPFAM" id="SSF48452">
    <property type="entry name" value="TPR-like"/>
    <property type="match status" value="1"/>
</dbReference>
<dbReference type="AlphaFoldDB" id="A0A0R0DHT6"/>
<evidence type="ECO:0000256" key="1">
    <source>
        <dbReference type="SAM" id="SignalP"/>
    </source>
</evidence>
<dbReference type="EMBL" id="LDJK01000002">
    <property type="protein sequence ID" value="KRG77630.1"/>
    <property type="molecule type" value="Genomic_DNA"/>
</dbReference>
<keyword evidence="3" id="KW-1185">Reference proteome</keyword>
<gene>
    <name evidence="2" type="ORF">ABB28_00260</name>
</gene>
<dbReference type="RefSeq" id="WP_057506698.1">
    <property type="nucleotide sequence ID" value="NZ_JANUEG010000001.1"/>
</dbReference>
<reference evidence="2 3" key="1">
    <citation type="submission" date="2015-05" db="EMBL/GenBank/DDBJ databases">
        <title>Genome sequencing and analysis of members of genus Stenotrophomonas.</title>
        <authorList>
            <person name="Patil P.P."/>
            <person name="Midha S."/>
            <person name="Patil P.B."/>
        </authorList>
    </citation>
    <scope>NUCLEOTIDE SEQUENCE [LARGE SCALE GENOMIC DNA]</scope>
    <source>
        <strain evidence="2 3">DSM 21508</strain>
    </source>
</reference>